<evidence type="ECO:0000256" key="9">
    <source>
        <dbReference type="ARBA" id="ARBA00022692"/>
    </source>
</evidence>
<evidence type="ECO:0000256" key="1">
    <source>
        <dbReference type="ARBA" id="ARBA00004429"/>
    </source>
</evidence>
<evidence type="ECO:0000256" key="7">
    <source>
        <dbReference type="ARBA" id="ARBA00022679"/>
    </source>
</evidence>
<feature type="transmembrane region" description="Helical" evidence="19">
    <location>
        <begin position="252"/>
        <end position="270"/>
    </location>
</feature>
<evidence type="ECO:0000259" key="20">
    <source>
        <dbReference type="Pfam" id="PF01478"/>
    </source>
</evidence>
<dbReference type="GO" id="GO:0008168">
    <property type="term" value="F:methyltransferase activity"/>
    <property type="evidence" value="ECO:0007669"/>
    <property type="project" value="UniProtKB-KW"/>
</dbReference>
<dbReference type="InterPro" id="IPR014032">
    <property type="entry name" value="Peptidase_A24A_bac"/>
</dbReference>
<dbReference type="InterPro" id="IPR000045">
    <property type="entry name" value="Prepilin_IV_endopep_pep"/>
</dbReference>
<dbReference type="PANTHER" id="PTHR30487:SF0">
    <property type="entry name" value="PREPILIN LEADER PEPTIDASE_N-METHYLTRANSFERASE-RELATED"/>
    <property type="match status" value="1"/>
</dbReference>
<evidence type="ECO:0000256" key="13">
    <source>
        <dbReference type="ARBA" id="ARBA00023268"/>
    </source>
</evidence>
<feature type="transmembrane region" description="Helical" evidence="19">
    <location>
        <begin position="179"/>
        <end position="196"/>
    </location>
</feature>
<keyword evidence="11 19" id="KW-1133">Transmembrane helix</keyword>
<keyword evidence="7 18" id="KW-0808">Transferase</keyword>
<keyword evidence="10 18" id="KW-0378">Hydrolase</keyword>
<reference evidence="23" key="1">
    <citation type="submission" date="2014-12" db="EMBL/GenBank/DDBJ databases">
        <title>Complete genome sequence of a multi-drug resistant Klebsiella pneumoniae.</title>
        <authorList>
            <person name="Hua X."/>
            <person name="Chen Q."/>
            <person name="Li X."/>
            <person name="Feng Y."/>
            <person name="Ruan Z."/>
            <person name="Yu Y."/>
        </authorList>
    </citation>
    <scope>NUCLEOTIDE SEQUENCE [LARGE SCALE GENOMIC DNA]</scope>
    <source>
        <strain evidence="23">5.12</strain>
    </source>
</reference>
<dbReference type="Gene3D" id="1.20.120.1220">
    <property type="match status" value="1"/>
</dbReference>
<keyword evidence="5 18" id="KW-0489">Methyltransferase</keyword>
<feature type="transmembrane region" description="Helical" evidence="19">
    <location>
        <begin position="126"/>
        <end position="146"/>
    </location>
</feature>
<dbReference type="OrthoDB" id="9789291at2"/>
<feature type="transmembrane region" description="Helical" evidence="19">
    <location>
        <begin position="12"/>
        <end position="37"/>
    </location>
</feature>
<comment type="function">
    <text evidence="18">Plays an essential role in type IV pili and type II pseudopili formation by proteolytically removing the leader sequence from substrate proteins and subsequently monomethylating the alpha-amino group of the newly exposed N-terminal phenylalanine.</text>
</comment>
<dbReference type="EC" id="2.1.1.-" evidence="18"/>
<evidence type="ECO:0000256" key="19">
    <source>
        <dbReference type="SAM" id="Phobius"/>
    </source>
</evidence>
<evidence type="ECO:0000256" key="15">
    <source>
        <dbReference type="ARBA" id="ARBA00067082"/>
    </source>
</evidence>
<keyword evidence="8" id="KW-0949">S-adenosyl-L-methionine</keyword>
<comment type="similarity">
    <text evidence="2 17">Belongs to the peptidase A24 family.</text>
</comment>
<comment type="catalytic activity">
    <reaction evidence="14 18">
        <text>Typically cleaves a -Gly-|-Phe- bond to release an N-terminal, basic peptide of 5-8 residues from type IV prepilin, and then N-methylates the new N-terminal amino group, the methyl donor being S-adenosyl-L-methionine.</text>
        <dbReference type="EC" id="3.4.23.43"/>
    </reaction>
</comment>
<evidence type="ECO:0000256" key="4">
    <source>
        <dbReference type="ARBA" id="ARBA00022519"/>
    </source>
</evidence>
<keyword evidence="3" id="KW-1003">Cell membrane</keyword>
<dbReference type="EMBL" id="CP052766">
    <property type="protein sequence ID" value="QJR80011.1"/>
    <property type="molecule type" value="Genomic_DNA"/>
</dbReference>
<evidence type="ECO:0000256" key="11">
    <source>
        <dbReference type="ARBA" id="ARBA00022989"/>
    </source>
</evidence>
<keyword evidence="6 18" id="KW-0645">Protease</keyword>
<dbReference type="GO" id="GO:0006465">
    <property type="term" value="P:signal peptide processing"/>
    <property type="evidence" value="ECO:0007669"/>
    <property type="project" value="TreeGrafter"/>
</dbReference>
<dbReference type="Proteomes" id="UP000219285">
    <property type="component" value="Chromosome"/>
</dbReference>
<evidence type="ECO:0000256" key="17">
    <source>
        <dbReference type="RuleBase" id="RU003793"/>
    </source>
</evidence>
<dbReference type="FunFam" id="1.20.120.1220:FF:000001">
    <property type="entry name" value="Type 4 prepilin-like proteins leader peptide-processing enzyme"/>
    <property type="match status" value="1"/>
</dbReference>
<dbReference type="RefSeq" id="WP_075608676.1">
    <property type="nucleotide sequence ID" value="NZ_CP052766.1"/>
</dbReference>
<dbReference type="PRINTS" id="PR00864">
    <property type="entry name" value="PREPILNPTASE"/>
</dbReference>
<dbReference type="GO" id="GO:0032259">
    <property type="term" value="P:methylation"/>
    <property type="evidence" value="ECO:0007669"/>
    <property type="project" value="UniProtKB-KW"/>
</dbReference>
<sequence>METFFQLSSHSPLFFLGTVFIVSLMVGSFLNVVIYRLPIMMEKSWQREYNAYFQPRNSEPGNHNARDFAVPAADSSNTDTAAFNLVKPDSTCPHCGHKIRPWENIPLLSYLFLRGKCANCGTGISLRYPLVELFTGLVCTFTAWHFGPSSQALWAVLFVYILVALLFIDLDKMLLPDQLTLPLLWLGLLLSTQHVFVGPVDAIIGAAAGYLSLWSVYWLFKLATGKEGMGYGDFKLLAALGAFTGWQGLPVIILLSSFVGAIAGLAIMLVQQKGRSLAIPFGPYLAVAGFLTLLYKHDIIAAYLNWAFG</sequence>
<keyword evidence="4" id="KW-0997">Cell inner membrane</keyword>
<evidence type="ECO:0000256" key="10">
    <source>
        <dbReference type="ARBA" id="ARBA00022801"/>
    </source>
</evidence>
<protein>
    <recommendedName>
        <fullName evidence="16 18">Prepilin leader peptidase/N-methyltransferase</fullName>
        <ecNumber evidence="18">2.1.1.-</ecNumber>
        <ecNumber evidence="15 18">3.4.23.43</ecNumber>
    </recommendedName>
</protein>
<dbReference type="GO" id="GO:0005886">
    <property type="term" value="C:plasma membrane"/>
    <property type="evidence" value="ECO:0007669"/>
    <property type="project" value="UniProtKB-SubCell"/>
</dbReference>
<evidence type="ECO:0000256" key="8">
    <source>
        <dbReference type="ARBA" id="ARBA00022691"/>
    </source>
</evidence>
<evidence type="ECO:0000256" key="14">
    <source>
        <dbReference type="ARBA" id="ARBA00050401"/>
    </source>
</evidence>
<feature type="transmembrane region" description="Helical" evidence="19">
    <location>
        <begin position="277"/>
        <end position="295"/>
    </location>
</feature>
<evidence type="ECO:0000256" key="2">
    <source>
        <dbReference type="ARBA" id="ARBA00005801"/>
    </source>
</evidence>
<organism evidence="22 23">
    <name type="scientific">Alteromonas pelagimontana</name>
    <dbReference type="NCBI Taxonomy" id="1858656"/>
    <lineage>
        <taxon>Bacteria</taxon>
        <taxon>Pseudomonadati</taxon>
        <taxon>Pseudomonadota</taxon>
        <taxon>Gammaproteobacteria</taxon>
        <taxon>Alteromonadales</taxon>
        <taxon>Alteromonadaceae</taxon>
        <taxon>Alteromonas/Salinimonas group</taxon>
        <taxon>Alteromonas</taxon>
    </lineage>
</organism>
<dbReference type="Pfam" id="PF01478">
    <property type="entry name" value="Peptidase_A24"/>
    <property type="match status" value="1"/>
</dbReference>
<evidence type="ECO:0000256" key="5">
    <source>
        <dbReference type="ARBA" id="ARBA00022603"/>
    </source>
</evidence>
<keyword evidence="12 19" id="KW-0472">Membrane</keyword>
<gene>
    <name evidence="22" type="ORF">CA267_004050</name>
</gene>
<feature type="domain" description="Prepilin peptidase A24 N-terminal" evidence="21">
    <location>
        <begin position="21"/>
        <end position="146"/>
    </location>
</feature>
<dbReference type="Pfam" id="PF06750">
    <property type="entry name" value="A24_N_bact"/>
    <property type="match status" value="1"/>
</dbReference>
<reference evidence="22 23" key="2">
    <citation type="submission" date="2020-04" db="EMBL/GenBank/DDBJ databases">
        <title>Complete genome sequence of Alteromonas pelagimontana 5.12T.</title>
        <authorList>
            <person name="Sinha R.K."/>
            <person name="Krishnan K.P."/>
            <person name="Kurian J.P."/>
        </authorList>
    </citation>
    <scope>NUCLEOTIDE SEQUENCE [LARGE SCALE GENOMIC DNA]</scope>
    <source>
        <strain evidence="22 23">5.12</strain>
    </source>
</reference>
<proteinExistence type="inferred from homology"/>
<dbReference type="InterPro" id="IPR050882">
    <property type="entry name" value="Prepilin_peptidase/N-MTase"/>
</dbReference>
<keyword evidence="9 18" id="KW-0812">Transmembrane</keyword>
<dbReference type="PANTHER" id="PTHR30487">
    <property type="entry name" value="TYPE 4 PREPILIN-LIKE PROTEINS LEADER PEPTIDE-PROCESSING ENZYME"/>
    <property type="match status" value="1"/>
</dbReference>
<dbReference type="KEGG" id="apel:CA267_004050"/>
<comment type="subcellular location">
    <subcellularLocation>
        <location evidence="1">Cell inner membrane</location>
        <topology evidence="1">Multi-pass membrane protein</topology>
    </subcellularLocation>
    <subcellularLocation>
        <location evidence="18">Cell membrane</location>
        <topology evidence="18">Multi-pass membrane protein</topology>
    </subcellularLocation>
</comment>
<dbReference type="EC" id="3.4.23.43" evidence="15 18"/>
<keyword evidence="23" id="KW-1185">Reference proteome</keyword>
<dbReference type="AlphaFoldDB" id="A0A6M4M9Z8"/>
<feature type="domain" description="Prepilin type IV endopeptidase peptidase" evidence="20">
    <location>
        <begin position="157"/>
        <end position="265"/>
    </location>
</feature>
<evidence type="ECO:0000313" key="23">
    <source>
        <dbReference type="Proteomes" id="UP000219285"/>
    </source>
</evidence>
<feature type="transmembrane region" description="Helical" evidence="19">
    <location>
        <begin position="152"/>
        <end position="170"/>
    </location>
</feature>
<evidence type="ECO:0000259" key="21">
    <source>
        <dbReference type="Pfam" id="PF06750"/>
    </source>
</evidence>
<evidence type="ECO:0000313" key="22">
    <source>
        <dbReference type="EMBL" id="QJR80011.1"/>
    </source>
</evidence>
<evidence type="ECO:0000256" key="6">
    <source>
        <dbReference type="ARBA" id="ARBA00022670"/>
    </source>
</evidence>
<evidence type="ECO:0000256" key="18">
    <source>
        <dbReference type="RuleBase" id="RU003794"/>
    </source>
</evidence>
<evidence type="ECO:0000256" key="3">
    <source>
        <dbReference type="ARBA" id="ARBA00022475"/>
    </source>
</evidence>
<accession>A0A6M4M9Z8</accession>
<dbReference type="GO" id="GO:0004190">
    <property type="term" value="F:aspartic-type endopeptidase activity"/>
    <property type="evidence" value="ECO:0007669"/>
    <property type="project" value="UniProtKB-EC"/>
</dbReference>
<keyword evidence="13 18" id="KW-0511">Multifunctional enzyme</keyword>
<name>A0A6M4M9Z8_9ALTE</name>
<evidence type="ECO:0000256" key="12">
    <source>
        <dbReference type="ARBA" id="ARBA00023136"/>
    </source>
</evidence>
<dbReference type="InterPro" id="IPR010627">
    <property type="entry name" value="Prepilin_pept_A24_N"/>
</dbReference>
<evidence type="ECO:0000256" key="16">
    <source>
        <dbReference type="ARBA" id="ARBA00071870"/>
    </source>
</evidence>